<dbReference type="GO" id="GO:0004664">
    <property type="term" value="F:prephenate dehydratase activity"/>
    <property type="evidence" value="ECO:0007669"/>
    <property type="project" value="UniProtKB-EC"/>
</dbReference>
<evidence type="ECO:0000256" key="4">
    <source>
        <dbReference type="ARBA" id="ARBA00004817"/>
    </source>
</evidence>
<evidence type="ECO:0000256" key="11">
    <source>
        <dbReference type="ARBA" id="ARBA00023239"/>
    </source>
</evidence>
<feature type="domain" description="Prephenate dehydratase" evidence="16">
    <location>
        <begin position="93"/>
        <end position="267"/>
    </location>
</feature>
<accession>F2AQX3</accession>
<dbReference type="Gene3D" id="3.40.190.10">
    <property type="entry name" value="Periplasmic binding protein-like II"/>
    <property type="match status" value="2"/>
</dbReference>
<dbReference type="SUPFAM" id="SSF53850">
    <property type="entry name" value="Periplasmic binding protein-like II"/>
    <property type="match status" value="1"/>
</dbReference>
<comment type="pathway">
    <text evidence="3">Amino-acid biosynthesis; L-phenylalanine biosynthesis; phenylpyruvate from prephenate: step 1/1.</text>
</comment>
<comment type="caution">
    <text evidence="18">The sequence shown here is derived from an EMBL/GenBank/DDBJ whole genome shotgun (WGS) entry which is preliminary data.</text>
</comment>
<dbReference type="PANTHER" id="PTHR21022">
    <property type="entry name" value="PREPHENATE DEHYDRATASE P PROTEIN"/>
    <property type="match status" value="1"/>
</dbReference>
<evidence type="ECO:0000256" key="9">
    <source>
        <dbReference type="ARBA" id="ARBA00023141"/>
    </source>
</evidence>
<comment type="pathway">
    <text evidence="4">Metabolic intermediate biosynthesis; prephenate biosynthesis; prephenate from chorismate: step 1/1.</text>
</comment>
<dbReference type="EMBL" id="AFAR01000122">
    <property type="protein sequence ID" value="EGF27907.1"/>
    <property type="molecule type" value="Genomic_DNA"/>
</dbReference>
<evidence type="ECO:0000313" key="19">
    <source>
        <dbReference type="Proteomes" id="UP000006222"/>
    </source>
</evidence>
<keyword evidence="10" id="KW-0584">Phenylalanine biosynthesis</keyword>
<keyword evidence="11" id="KW-0456">Lyase</keyword>
<dbReference type="GO" id="GO:0005737">
    <property type="term" value="C:cytoplasm"/>
    <property type="evidence" value="ECO:0007669"/>
    <property type="project" value="TreeGrafter"/>
</dbReference>
<gene>
    <name evidence="18" type="ORF">RBWH47_05650</name>
</gene>
<keyword evidence="18" id="KW-0413">Isomerase</keyword>
<comment type="function">
    <text evidence="2">Catalyzes the Claisen rearrangement of chorismate to prephenate and the decarboxylation/dehydration of prephenate to phenylpyruvate.</text>
</comment>
<dbReference type="FunFam" id="3.40.190.10:FF:000034">
    <property type="entry name" value="Chorismate mutase/prephenate dehydratase"/>
    <property type="match status" value="1"/>
</dbReference>
<evidence type="ECO:0000313" key="18">
    <source>
        <dbReference type="EMBL" id="EGF27907.1"/>
    </source>
</evidence>
<feature type="site" description="Essential for prephenate dehydratase activity" evidence="15">
    <location>
        <position position="260"/>
    </location>
</feature>
<name>F2AQX3_RHOBT</name>
<dbReference type="CDD" id="cd04905">
    <property type="entry name" value="ACT_CM-PDT"/>
    <property type="match status" value="1"/>
</dbReference>
<keyword evidence="9" id="KW-0057">Aromatic amino acid biosynthesis</keyword>
<evidence type="ECO:0000256" key="7">
    <source>
        <dbReference type="ARBA" id="ARBA00014401"/>
    </source>
</evidence>
<evidence type="ECO:0000256" key="1">
    <source>
        <dbReference type="ARBA" id="ARBA00000824"/>
    </source>
</evidence>
<evidence type="ECO:0000256" key="6">
    <source>
        <dbReference type="ARBA" id="ARBA00013147"/>
    </source>
</evidence>
<dbReference type="EC" id="5.4.99.5" evidence="5"/>
<evidence type="ECO:0000256" key="13">
    <source>
        <dbReference type="ARBA" id="ARBA00031520"/>
    </source>
</evidence>
<dbReference type="Proteomes" id="UP000006222">
    <property type="component" value="Unassembled WGS sequence"/>
</dbReference>
<evidence type="ECO:0000259" key="17">
    <source>
        <dbReference type="PROSITE" id="PS51671"/>
    </source>
</evidence>
<sequence length="363" mass="39065">MSSVDPRDTIASIDTQILDLLRERCRAMTEKTASNPNPDWASTLASIDAVVDRFKQSGSGNDGTNNEMPESEIQRNILQHVASACWRATRPGTYAFLGPPDSYSHLAALAYFGEAANLLPVSSIGAVFDAVGRSDCAGGIVPIENSTDGRVVDTFGRLSKGEVSITGEVQLAIHHQLLAMCDRDSITEVHSKPQAISQCRVWLANHLPKAKLIECSSTAAAAKLAATHTGVAAIASEAAGRRHGLRVIGANIEDNRDNVTRFAVLGHEQPAPTGQDKTTLLFQVAHQPGALADVMGIFKRHKLNLTWIESFPQPGTKNEYFFVVEFPGHCQDIAIAKAIEDLKTATHHTHVLGSYGRAARAES</sequence>
<proteinExistence type="predicted"/>
<evidence type="ECO:0000256" key="14">
    <source>
        <dbReference type="ARBA" id="ARBA00047848"/>
    </source>
</evidence>
<evidence type="ECO:0000256" key="3">
    <source>
        <dbReference type="ARBA" id="ARBA00004741"/>
    </source>
</evidence>
<dbReference type="NCBIfam" id="NF008865">
    <property type="entry name" value="PRK11898.1"/>
    <property type="match status" value="1"/>
</dbReference>
<dbReference type="CDD" id="cd13630">
    <property type="entry name" value="PBP2_PDT_1"/>
    <property type="match status" value="1"/>
</dbReference>
<dbReference type="PROSITE" id="PS51171">
    <property type="entry name" value="PREPHENATE_DEHYDR_3"/>
    <property type="match status" value="1"/>
</dbReference>
<reference evidence="18 19" key="1">
    <citation type="journal article" date="2013" name="Mar. Genomics">
        <title>Expression of sulfatases in Rhodopirellula baltica and the diversity of sulfatases in the genus Rhodopirellula.</title>
        <authorList>
            <person name="Wegner C.E."/>
            <person name="Richter-Heitmann T."/>
            <person name="Klindworth A."/>
            <person name="Klockow C."/>
            <person name="Richter M."/>
            <person name="Achstetter T."/>
            <person name="Glockner F.O."/>
            <person name="Harder J."/>
        </authorList>
    </citation>
    <scope>NUCLEOTIDE SEQUENCE [LARGE SCALE GENOMIC DNA]</scope>
    <source>
        <strain evidence="18 19">WH47</strain>
    </source>
</reference>
<evidence type="ECO:0000256" key="10">
    <source>
        <dbReference type="ARBA" id="ARBA00023222"/>
    </source>
</evidence>
<dbReference type="InterPro" id="IPR045865">
    <property type="entry name" value="ACT-like_dom_sf"/>
</dbReference>
<dbReference type="RefSeq" id="WP_007326034.1">
    <property type="nucleotide sequence ID" value="NZ_AFAR01000122.1"/>
</dbReference>
<evidence type="ECO:0000256" key="2">
    <source>
        <dbReference type="ARBA" id="ARBA00002364"/>
    </source>
</evidence>
<comment type="catalytic activity">
    <reaction evidence="1">
        <text>chorismate = prephenate</text>
        <dbReference type="Rhea" id="RHEA:13897"/>
        <dbReference type="ChEBI" id="CHEBI:29748"/>
        <dbReference type="ChEBI" id="CHEBI:29934"/>
        <dbReference type="EC" id="5.4.99.5"/>
    </reaction>
</comment>
<dbReference type="PIRSF" id="PIRSF001500">
    <property type="entry name" value="Chor_mut_pdt_Ppr"/>
    <property type="match status" value="1"/>
</dbReference>
<evidence type="ECO:0000256" key="8">
    <source>
        <dbReference type="ARBA" id="ARBA00022605"/>
    </source>
</evidence>
<evidence type="ECO:0000256" key="12">
    <source>
        <dbReference type="ARBA" id="ARBA00031175"/>
    </source>
</evidence>
<comment type="catalytic activity">
    <reaction evidence="14">
        <text>prephenate + H(+) = 3-phenylpyruvate + CO2 + H2O</text>
        <dbReference type="Rhea" id="RHEA:21648"/>
        <dbReference type="ChEBI" id="CHEBI:15377"/>
        <dbReference type="ChEBI" id="CHEBI:15378"/>
        <dbReference type="ChEBI" id="CHEBI:16526"/>
        <dbReference type="ChEBI" id="CHEBI:18005"/>
        <dbReference type="ChEBI" id="CHEBI:29934"/>
        <dbReference type="EC" id="4.2.1.51"/>
    </reaction>
</comment>
<dbReference type="GO" id="GO:0009094">
    <property type="term" value="P:L-phenylalanine biosynthetic process"/>
    <property type="evidence" value="ECO:0007669"/>
    <property type="project" value="UniProtKB-UniPathway"/>
</dbReference>
<evidence type="ECO:0000259" key="16">
    <source>
        <dbReference type="PROSITE" id="PS51171"/>
    </source>
</evidence>
<dbReference type="AlphaFoldDB" id="F2AQX3"/>
<dbReference type="InterPro" id="IPR008242">
    <property type="entry name" value="Chor_mutase/pphenate_deHydtase"/>
</dbReference>
<evidence type="ECO:0000256" key="5">
    <source>
        <dbReference type="ARBA" id="ARBA00012404"/>
    </source>
</evidence>
<dbReference type="PANTHER" id="PTHR21022:SF19">
    <property type="entry name" value="PREPHENATE DEHYDRATASE-RELATED"/>
    <property type="match status" value="1"/>
</dbReference>
<evidence type="ECO:0000256" key="15">
    <source>
        <dbReference type="PIRSR" id="PIRSR001500-2"/>
    </source>
</evidence>
<organism evidence="18 19">
    <name type="scientific">Rhodopirellula baltica WH47</name>
    <dbReference type="NCBI Taxonomy" id="991778"/>
    <lineage>
        <taxon>Bacteria</taxon>
        <taxon>Pseudomonadati</taxon>
        <taxon>Planctomycetota</taxon>
        <taxon>Planctomycetia</taxon>
        <taxon>Pirellulales</taxon>
        <taxon>Pirellulaceae</taxon>
        <taxon>Rhodopirellula</taxon>
    </lineage>
</organism>
<dbReference type="Pfam" id="PF00800">
    <property type="entry name" value="PDT"/>
    <property type="match status" value="1"/>
</dbReference>
<dbReference type="Gene3D" id="3.30.70.260">
    <property type="match status" value="1"/>
</dbReference>
<dbReference type="InterPro" id="IPR002912">
    <property type="entry name" value="ACT_dom"/>
</dbReference>
<dbReference type="EC" id="4.2.1.51" evidence="6"/>
<dbReference type="SUPFAM" id="SSF55021">
    <property type="entry name" value="ACT-like"/>
    <property type="match status" value="1"/>
</dbReference>
<dbReference type="PATRIC" id="fig|991778.3.peg.2225"/>
<dbReference type="InterPro" id="IPR001086">
    <property type="entry name" value="Preph_deHydtase"/>
</dbReference>
<dbReference type="UniPathway" id="UPA00121">
    <property type="reaction ID" value="UER00345"/>
</dbReference>
<dbReference type="GO" id="GO:0004106">
    <property type="term" value="F:chorismate mutase activity"/>
    <property type="evidence" value="ECO:0007669"/>
    <property type="project" value="UniProtKB-EC"/>
</dbReference>
<dbReference type="PROSITE" id="PS51671">
    <property type="entry name" value="ACT"/>
    <property type="match status" value="1"/>
</dbReference>
<protein>
    <recommendedName>
        <fullName evidence="7">Bifunctional chorismate mutase/prephenate dehydratase</fullName>
        <ecNumber evidence="6">4.2.1.51</ecNumber>
        <ecNumber evidence="5">5.4.99.5</ecNumber>
    </recommendedName>
    <alternativeName>
        <fullName evidence="13">Chorismate mutase-prephenate dehydratase</fullName>
    </alternativeName>
    <alternativeName>
        <fullName evidence="12">p-protein</fullName>
    </alternativeName>
</protein>
<keyword evidence="8" id="KW-0028">Amino-acid biosynthesis</keyword>
<feature type="domain" description="ACT" evidence="17">
    <location>
        <begin position="279"/>
        <end position="356"/>
    </location>
</feature>